<gene>
    <name evidence="4" type="primary">LOC109721554</name>
</gene>
<dbReference type="RefSeq" id="XP_020104810.1">
    <property type="nucleotide sequence ID" value="XM_020249221.1"/>
</dbReference>
<evidence type="ECO:0000313" key="3">
    <source>
        <dbReference type="Proteomes" id="UP000515123"/>
    </source>
</evidence>
<feature type="transmembrane region" description="Helical" evidence="2">
    <location>
        <begin position="223"/>
        <end position="246"/>
    </location>
</feature>
<keyword evidence="2" id="KW-1133">Transmembrane helix</keyword>
<protein>
    <submittedName>
        <fullName evidence="4">Uncharacterized protein LOC109721554</fullName>
    </submittedName>
</protein>
<keyword evidence="2" id="KW-0472">Membrane</keyword>
<name>A0A6P5GHJ9_ANACO</name>
<feature type="region of interest" description="Disordered" evidence="1">
    <location>
        <begin position="1"/>
        <end position="31"/>
    </location>
</feature>
<evidence type="ECO:0000313" key="4">
    <source>
        <dbReference type="RefSeq" id="XP_020104810.1"/>
    </source>
</evidence>
<dbReference type="AlphaFoldDB" id="A0A6P5GHJ9"/>
<organism evidence="3 4">
    <name type="scientific">Ananas comosus</name>
    <name type="common">Pineapple</name>
    <name type="synonym">Ananas ananas</name>
    <dbReference type="NCBI Taxonomy" id="4615"/>
    <lineage>
        <taxon>Eukaryota</taxon>
        <taxon>Viridiplantae</taxon>
        <taxon>Streptophyta</taxon>
        <taxon>Embryophyta</taxon>
        <taxon>Tracheophyta</taxon>
        <taxon>Spermatophyta</taxon>
        <taxon>Magnoliopsida</taxon>
        <taxon>Liliopsida</taxon>
        <taxon>Poales</taxon>
        <taxon>Bromeliaceae</taxon>
        <taxon>Bromelioideae</taxon>
        <taxon>Ananas</taxon>
    </lineage>
</organism>
<proteinExistence type="predicted"/>
<keyword evidence="3" id="KW-1185">Reference proteome</keyword>
<keyword evidence="2" id="KW-0812">Transmembrane</keyword>
<reference evidence="4" key="2">
    <citation type="submission" date="2025-08" db="UniProtKB">
        <authorList>
            <consortium name="RefSeq"/>
        </authorList>
    </citation>
    <scope>IDENTIFICATION</scope>
    <source>
        <tissue evidence="4">Leaf</tissue>
    </source>
</reference>
<accession>A0A6P5GHJ9</accession>
<dbReference type="Proteomes" id="UP000515123">
    <property type="component" value="Linkage group 15"/>
</dbReference>
<sequence>MAIPRVRYGTRGSKRKRQNDKRRSSVNPSQNHLLELVRQTTSEAPQINVAARDTPMKRKYPPQKCPYTTTKVGYRDTFLGHFSKAQPKYKKNLISLLQPPRILFSLRSNPIAASSPFAQTSSLSSSSSAAATDELGFRRPEFGRKDLAGTVVGGVSAKRRGDDGGGEAGVRRPGCARGGIEGVEGVDGEEDAFVRARSSKLCRWEIFIRREMYLISGVGYSEVFAVAFAVLAAGAIILTVNVLLLVSDASNARNIHPQPHCPSGSTS</sequence>
<evidence type="ECO:0000256" key="1">
    <source>
        <dbReference type="SAM" id="MobiDB-lite"/>
    </source>
</evidence>
<dbReference type="GeneID" id="109721554"/>
<reference evidence="3" key="1">
    <citation type="journal article" date="2015" name="Nat. Genet.">
        <title>The pineapple genome and the evolution of CAM photosynthesis.</title>
        <authorList>
            <person name="Ming R."/>
            <person name="VanBuren R."/>
            <person name="Wai C.M."/>
            <person name="Tang H."/>
            <person name="Schatz M.C."/>
            <person name="Bowers J.E."/>
            <person name="Lyons E."/>
            <person name="Wang M.L."/>
            <person name="Chen J."/>
            <person name="Biggers E."/>
            <person name="Zhang J."/>
            <person name="Huang L."/>
            <person name="Zhang L."/>
            <person name="Miao W."/>
            <person name="Zhang J."/>
            <person name="Ye Z."/>
            <person name="Miao C."/>
            <person name="Lin Z."/>
            <person name="Wang H."/>
            <person name="Zhou H."/>
            <person name="Yim W.C."/>
            <person name="Priest H.D."/>
            <person name="Zheng C."/>
            <person name="Woodhouse M."/>
            <person name="Edger P.P."/>
            <person name="Guyot R."/>
            <person name="Guo H.B."/>
            <person name="Guo H."/>
            <person name="Zheng G."/>
            <person name="Singh R."/>
            <person name="Sharma A."/>
            <person name="Min X."/>
            <person name="Zheng Y."/>
            <person name="Lee H."/>
            <person name="Gurtowski J."/>
            <person name="Sedlazeck F.J."/>
            <person name="Harkess A."/>
            <person name="McKain M.R."/>
            <person name="Liao Z."/>
            <person name="Fang J."/>
            <person name="Liu J."/>
            <person name="Zhang X."/>
            <person name="Zhang Q."/>
            <person name="Hu W."/>
            <person name="Qin Y."/>
            <person name="Wang K."/>
            <person name="Chen L.Y."/>
            <person name="Shirley N."/>
            <person name="Lin Y.R."/>
            <person name="Liu L.Y."/>
            <person name="Hernandez A.G."/>
            <person name="Wright C.L."/>
            <person name="Bulone V."/>
            <person name="Tuskan G.A."/>
            <person name="Heath K."/>
            <person name="Zee F."/>
            <person name="Moore P.H."/>
            <person name="Sunkar R."/>
            <person name="Leebens-Mack J.H."/>
            <person name="Mockler T."/>
            <person name="Bennetzen J.L."/>
            <person name="Freeling M."/>
            <person name="Sankoff D."/>
            <person name="Paterson A.H."/>
            <person name="Zhu X."/>
            <person name="Yang X."/>
            <person name="Smith J.A."/>
            <person name="Cushman J.C."/>
            <person name="Paull R.E."/>
            <person name="Yu Q."/>
        </authorList>
    </citation>
    <scope>NUCLEOTIDE SEQUENCE [LARGE SCALE GENOMIC DNA]</scope>
    <source>
        <strain evidence="3">cv. F153</strain>
    </source>
</reference>
<evidence type="ECO:0000256" key="2">
    <source>
        <dbReference type="SAM" id="Phobius"/>
    </source>
</evidence>